<dbReference type="PRINTS" id="PR00762">
    <property type="entry name" value="CLCHANNEL"/>
</dbReference>
<feature type="transmembrane region" description="Helical" evidence="9">
    <location>
        <begin position="327"/>
        <end position="347"/>
    </location>
</feature>
<dbReference type="GO" id="GO:0006879">
    <property type="term" value="P:intracellular iron ion homeostasis"/>
    <property type="evidence" value="ECO:0007669"/>
    <property type="project" value="TreeGrafter"/>
</dbReference>
<evidence type="ECO:0000259" key="10">
    <source>
        <dbReference type="PROSITE" id="PS51371"/>
    </source>
</evidence>
<dbReference type="Proteomes" id="UP001150925">
    <property type="component" value="Unassembled WGS sequence"/>
</dbReference>
<evidence type="ECO:0000256" key="1">
    <source>
        <dbReference type="ARBA" id="ARBA00004141"/>
    </source>
</evidence>
<dbReference type="GO" id="GO:0005783">
    <property type="term" value="C:endoplasmic reticulum"/>
    <property type="evidence" value="ECO:0007669"/>
    <property type="project" value="TreeGrafter"/>
</dbReference>
<feature type="transmembrane region" description="Helical" evidence="9">
    <location>
        <begin position="250"/>
        <end position="274"/>
    </location>
</feature>
<gene>
    <name evidence="11" type="primary">GEF1</name>
    <name evidence="11" type="ORF">IWQ62_000227</name>
</gene>
<feature type="transmembrane region" description="Helical" evidence="9">
    <location>
        <begin position="73"/>
        <end position="93"/>
    </location>
</feature>
<protein>
    <recommendedName>
        <fullName evidence="9">Chloride channel protein</fullName>
    </recommendedName>
</protein>
<dbReference type="AlphaFoldDB" id="A0A9W8B0L3"/>
<comment type="caution">
    <text evidence="11">The sequence shown here is derived from an EMBL/GenBank/DDBJ whole genome shotgun (WGS) entry which is preliminary data.</text>
</comment>
<dbReference type="SMART" id="SM00116">
    <property type="entry name" value="CBS"/>
    <property type="match status" value="2"/>
</dbReference>
<evidence type="ECO:0000313" key="11">
    <source>
        <dbReference type="EMBL" id="KAJ1970067.1"/>
    </source>
</evidence>
<dbReference type="Gene3D" id="1.10.3080.10">
    <property type="entry name" value="Clc chloride channel"/>
    <property type="match status" value="1"/>
</dbReference>
<feature type="transmembrane region" description="Helical" evidence="9">
    <location>
        <begin position="286"/>
        <end position="306"/>
    </location>
</feature>
<dbReference type="GO" id="GO:0005247">
    <property type="term" value="F:voltage-gated chloride channel activity"/>
    <property type="evidence" value="ECO:0007669"/>
    <property type="project" value="TreeGrafter"/>
</dbReference>
<dbReference type="GO" id="GO:0006878">
    <property type="term" value="P:intracellular copper ion homeostasis"/>
    <property type="evidence" value="ECO:0007669"/>
    <property type="project" value="TreeGrafter"/>
</dbReference>
<evidence type="ECO:0000256" key="8">
    <source>
        <dbReference type="PROSITE-ProRule" id="PRU00703"/>
    </source>
</evidence>
<evidence type="ECO:0000256" key="2">
    <source>
        <dbReference type="ARBA" id="ARBA00022448"/>
    </source>
</evidence>
<comment type="subcellular location">
    <subcellularLocation>
        <location evidence="1 9">Membrane</location>
        <topology evidence="1 9">Multi-pass membrane protein</topology>
    </subcellularLocation>
</comment>
<keyword evidence="7 9" id="KW-0868">Chloride</keyword>
<dbReference type="CDD" id="cd03684">
    <property type="entry name" value="ClC_3_like"/>
    <property type="match status" value="1"/>
</dbReference>
<keyword evidence="12" id="KW-1185">Reference proteome</keyword>
<dbReference type="Pfam" id="PF00571">
    <property type="entry name" value="CBS"/>
    <property type="match status" value="1"/>
</dbReference>
<keyword evidence="8" id="KW-0129">CBS domain</keyword>
<evidence type="ECO:0000256" key="5">
    <source>
        <dbReference type="ARBA" id="ARBA00023065"/>
    </source>
</evidence>
<dbReference type="SUPFAM" id="SSF81340">
    <property type="entry name" value="Clc chloride channel"/>
    <property type="match status" value="1"/>
</dbReference>
<evidence type="ECO:0000256" key="7">
    <source>
        <dbReference type="ARBA" id="ARBA00023214"/>
    </source>
</evidence>
<dbReference type="GO" id="GO:0005886">
    <property type="term" value="C:plasma membrane"/>
    <property type="evidence" value="ECO:0007669"/>
    <property type="project" value="TreeGrafter"/>
</dbReference>
<dbReference type="CDD" id="cd04591">
    <property type="entry name" value="CBS_pair_voltage-gated_CLC_euk_bac"/>
    <property type="match status" value="1"/>
</dbReference>
<feature type="transmembrane region" description="Helical" evidence="9">
    <location>
        <begin position="443"/>
        <end position="462"/>
    </location>
</feature>
<keyword evidence="4 9" id="KW-1133">Transmembrane helix</keyword>
<dbReference type="SUPFAM" id="SSF54631">
    <property type="entry name" value="CBS-domain pair"/>
    <property type="match status" value="1"/>
</dbReference>
<dbReference type="Gene3D" id="3.10.580.20">
    <property type="match status" value="1"/>
</dbReference>
<evidence type="ECO:0000256" key="3">
    <source>
        <dbReference type="ARBA" id="ARBA00022692"/>
    </source>
</evidence>
<dbReference type="InterPro" id="IPR014743">
    <property type="entry name" value="Cl-channel_core"/>
</dbReference>
<dbReference type="PANTHER" id="PTHR45711">
    <property type="entry name" value="CHLORIDE CHANNEL PROTEIN"/>
    <property type="match status" value="1"/>
</dbReference>
<dbReference type="PANTHER" id="PTHR45711:SF9">
    <property type="entry name" value="ANION_PROTON EXCHANGE TRANSPORTER GEF1"/>
    <property type="match status" value="1"/>
</dbReference>
<feature type="transmembrane region" description="Helical" evidence="9">
    <location>
        <begin position="418"/>
        <end position="437"/>
    </location>
</feature>
<feature type="transmembrane region" description="Helical" evidence="9">
    <location>
        <begin position="148"/>
        <end position="167"/>
    </location>
</feature>
<feature type="transmembrane region" description="Helical" evidence="9">
    <location>
        <begin position="367"/>
        <end position="384"/>
    </location>
</feature>
<sequence length="764" mass="85029">MSSPNETHSPPNLPRTAEDESAIRQISRYEDFSTVDWIEDTERERARIRYLYTTWDRSWRSLCWRIYEAGQTWWVVLLVGLLIGVNAAIISIATEWLSDIKLGYCTTGWWLNEKFCCWENWNIHGSCPDWQPWSAVVGLSRENLLFNWIVYVGFAGLFAVSCAFLVQEYAPFSAGSGIAEIKSILSGFIIKGFLGGWTLLIKSVGLALAVSSGLSIGKEGPSVHVACCIGNVVSRPFSKFRYNRAKQREILSAASAAGVAVAFASPIGGVLFSLEELSSQFPLKTLWRSFFCALIATVSLQAFNPFRTGKLVMFQASYDKDWHFFEVIFYILLGIFGGVYGALVIKFNVRVAAFRKKYLKAHPIGEVAVLTVSTAIVCYLNIFLRNDMSEIMSYLLRECKDGDYSGLCRVDYVPRMTWLLLMATVVRSVFTVFSYGTRVPCGIFVPSMAIGATFGRMLGILVQSLHRMRPHALLFSGCPTDGPCIEPAIYAFLGAGAALGGVTKMTVSLVVIMFELTGALNYIVPTMITVMVTKVVGDLFGTGGIADQYIKLYGLPFLDKEEHLFNVPVSNIMIQEPTVLTAHGMRLHSIEALLRGTTYKGFPIVDSLAEMHIYGFITRAELQYAIDKAKQQHGVQEDAQCFFQIHNLPSSMSNLADYTYSSPSSIDFGLWVNQSPLTVDPRQSSETVLEIFKKLGPRMVLVEHEGRLLGLVTRKDILRALHYSPTASRQDYVPLEDTPPQNVNLAPHPQVDVELDSFHGSPSI</sequence>
<dbReference type="GO" id="GO:0005769">
    <property type="term" value="C:early endosome"/>
    <property type="evidence" value="ECO:0007669"/>
    <property type="project" value="TreeGrafter"/>
</dbReference>
<keyword evidence="6 9" id="KW-0472">Membrane</keyword>
<dbReference type="GO" id="GO:0000324">
    <property type="term" value="C:fungal-type vacuole"/>
    <property type="evidence" value="ECO:0007669"/>
    <property type="project" value="TreeGrafter"/>
</dbReference>
<reference evidence="11" key="1">
    <citation type="submission" date="2022-07" db="EMBL/GenBank/DDBJ databases">
        <title>Phylogenomic reconstructions and comparative analyses of Kickxellomycotina fungi.</title>
        <authorList>
            <person name="Reynolds N.K."/>
            <person name="Stajich J.E."/>
            <person name="Barry K."/>
            <person name="Grigoriev I.V."/>
            <person name="Crous P."/>
            <person name="Smith M.E."/>
        </authorList>
    </citation>
    <scope>NUCLEOTIDE SEQUENCE</scope>
    <source>
        <strain evidence="11">RSA 1196</strain>
    </source>
</reference>
<dbReference type="GO" id="GO:0005794">
    <property type="term" value="C:Golgi apparatus"/>
    <property type="evidence" value="ECO:0007669"/>
    <property type="project" value="TreeGrafter"/>
</dbReference>
<feature type="domain" description="CBS" evidence="10">
    <location>
        <begin position="672"/>
        <end position="728"/>
    </location>
</feature>
<dbReference type="EMBL" id="JANBPY010000007">
    <property type="protein sequence ID" value="KAJ1970067.1"/>
    <property type="molecule type" value="Genomic_DNA"/>
</dbReference>
<dbReference type="Gene3D" id="3.90.1280.20">
    <property type="match status" value="1"/>
</dbReference>
<dbReference type="FunFam" id="1.10.3080.10:FF:000011">
    <property type="entry name" value="Chloride channel protein"/>
    <property type="match status" value="1"/>
</dbReference>
<evidence type="ECO:0000256" key="6">
    <source>
        <dbReference type="ARBA" id="ARBA00023136"/>
    </source>
</evidence>
<dbReference type="InterPro" id="IPR046342">
    <property type="entry name" value="CBS_dom_sf"/>
</dbReference>
<evidence type="ECO:0000313" key="12">
    <source>
        <dbReference type="Proteomes" id="UP001150925"/>
    </source>
</evidence>
<organism evidence="11 12">
    <name type="scientific">Dispira parvispora</name>
    <dbReference type="NCBI Taxonomy" id="1520584"/>
    <lineage>
        <taxon>Eukaryota</taxon>
        <taxon>Fungi</taxon>
        <taxon>Fungi incertae sedis</taxon>
        <taxon>Zoopagomycota</taxon>
        <taxon>Kickxellomycotina</taxon>
        <taxon>Dimargaritomycetes</taxon>
        <taxon>Dimargaritales</taxon>
        <taxon>Dimargaritaceae</taxon>
        <taxon>Dispira</taxon>
    </lineage>
</organism>
<dbReference type="InterPro" id="IPR000644">
    <property type="entry name" value="CBS_dom"/>
</dbReference>
<proteinExistence type="inferred from homology"/>
<feature type="transmembrane region" description="Helical" evidence="9">
    <location>
        <begin position="188"/>
        <end position="210"/>
    </location>
</feature>
<keyword evidence="2 9" id="KW-0813">Transport</keyword>
<dbReference type="OrthoDB" id="44789at2759"/>
<evidence type="ECO:0000256" key="4">
    <source>
        <dbReference type="ARBA" id="ARBA00022989"/>
    </source>
</evidence>
<comment type="similarity">
    <text evidence="9">Belongs to the chloride channel (TC 2.A.49) family.</text>
</comment>
<evidence type="ECO:0000256" key="9">
    <source>
        <dbReference type="RuleBase" id="RU361221"/>
    </source>
</evidence>
<accession>A0A9W8B0L3</accession>
<dbReference type="PROSITE" id="PS51371">
    <property type="entry name" value="CBS"/>
    <property type="match status" value="1"/>
</dbReference>
<comment type="caution">
    <text evidence="9">Lacks conserved residue(s) required for the propagation of feature annotation.</text>
</comment>
<dbReference type="InterPro" id="IPR001807">
    <property type="entry name" value="ClC"/>
</dbReference>
<dbReference type="Pfam" id="PF00654">
    <property type="entry name" value="Voltage_CLC"/>
    <property type="match status" value="1"/>
</dbReference>
<keyword evidence="3 9" id="KW-0812">Transmembrane</keyword>
<name>A0A9W8B0L3_9FUNG</name>
<keyword evidence="5 9" id="KW-0406">Ion transport</keyword>